<dbReference type="PANTHER" id="PTHR39441">
    <property type="entry name" value="DUF2252 DOMAIN-CONTAINING PROTEIN"/>
    <property type="match status" value="1"/>
</dbReference>
<proteinExistence type="predicted"/>
<gene>
    <name evidence="1" type="ORF">D7316_03977</name>
</gene>
<evidence type="ECO:0000313" key="1">
    <source>
        <dbReference type="EMBL" id="AZG47368.1"/>
    </source>
</evidence>
<protein>
    <recommendedName>
        <fullName evidence="3">DUF2252 domain-containing protein</fullName>
    </recommendedName>
</protein>
<accession>A0A3G8JR23</accession>
<keyword evidence="2" id="KW-1185">Reference proteome</keyword>
<name>A0A3G8JR23_9ACTN</name>
<sequence length="497" mass="54615">MMLPARPGDTVIGMETGVVTDGDGTRAAARYPYRTHVDRLETGRAARNRVSPADLGELPDGLLAGTSDRDATGLLLQQAHSRVADLVPIRHGRMARTPFTFYRGAALVMADDLSRSPHSGLTVQLCGDAHLSNFGFFASPERRLVFDVNDFDETYPGPFEWDVKRLAASLAVAAFDNGFDRKEAKKVARACAREYRETMGNQAGLGTLASWYTHAEPTDKLDEMRRIVDAPTSDSIRRQIKKAWRRDSLQALSKLTTVVDGELQFISTPPLIVPVEELAVDRDVSAIYGELLERLPAFRATMSPHHRVLLDKFEFLRMARKVVGVGSVGTQAWVLLFRGKDNGDPLLLQAKEAQESVLARYLDGPEYADQGERVVNGQRLTQAVSDVFLGWNSGPGFDGIRRDFYLRQLRDGKGSVLIEALDAAALSAYGRVCGRVLAYGHARSGDAVSISEYLGTADEFDRAMGRFAVSYAERNLADHTEFVAAIDRGAVAAVDDY</sequence>
<dbReference type="AlphaFoldDB" id="A0A3G8JR23"/>
<reference evidence="1 2" key="1">
    <citation type="submission" date="2018-11" db="EMBL/GenBank/DDBJ databases">
        <title>Gordonia insulae sp. nov., isolated from an island soil.</title>
        <authorList>
            <person name="Kim Y.S."/>
            <person name="Kim S.B."/>
        </authorList>
    </citation>
    <scope>NUCLEOTIDE SEQUENCE [LARGE SCALE GENOMIC DNA]</scope>
    <source>
        <strain evidence="1 2">MMS17-SY073</strain>
    </source>
</reference>
<dbReference type="PANTHER" id="PTHR39441:SF1">
    <property type="entry name" value="DUF2252 DOMAIN-CONTAINING PROTEIN"/>
    <property type="match status" value="1"/>
</dbReference>
<evidence type="ECO:0008006" key="3">
    <source>
        <dbReference type="Google" id="ProtNLM"/>
    </source>
</evidence>
<dbReference type="EMBL" id="CP033972">
    <property type="protein sequence ID" value="AZG47368.1"/>
    <property type="molecule type" value="Genomic_DNA"/>
</dbReference>
<evidence type="ECO:0000313" key="2">
    <source>
        <dbReference type="Proteomes" id="UP000271469"/>
    </source>
</evidence>
<dbReference type="KEGG" id="gom:D7316_03977"/>
<dbReference type="Pfam" id="PF10009">
    <property type="entry name" value="DUF2252"/>
    <property type="match status" value="1"/>
</dbReference>
<dbReference type="Proteomes" id="UP000271469">
    <property type="component" value="Chromosome"/>
</dbReference>
<organism evidence="1 2">
    <name type="scientific">Gordonia insulae</name>
    <dbReference type="NCBI Taxonomy" id="2420509"/>
    <lineage>
        <taxon>Bacteria</taxon>
        <taxon>Bacillati</taxon>
        <taxon>Actinomycetota</taxon>
        <taxon>Actinomycetes</taxon>
        <taxon>Mycobacteriales</taxon>
        <taxon>Gordoniaceae</taxon>
        <taxon>Gordonia</taxon>
    </lineage>
</organism>
<dbReference type="InterPro" id="IPR018721">
    <property type="entry name" value="DUF2252"/>
</dbReference>